<dbReference type="RefSeq" id="WP_137246023.1">
    <property type="nucleotide sequence ID" value="NZ_SZQA01000003.1"/>
</dbReference>
<gene>
    <name evidence="1" type="ORF">FDA94_06080</name>
</gene>
<dbReference type="AlphaFoldDB" id="A0A4U3MR05"/>
<dbReference type="EMBL" id="SZQA01000003">
    <property type="protein sequence ID" value="TKK90556.1"/>
    <property type="molecule type" value="Genomic_DNA"/>
</dbReference>
<name>A0A4U3MR05_9ACTN</name>
<proteinExistence type="predicted"/>
<organism evidence="1 2">
    <name type="scientific">Herbidospora galbida</name>
    <dbReference type="NCBI Taxonomy" id="2575442"/>
    <lineage>
        <taxon>Bacteria</taxon>
        <taxon>Bacillati</taxon>
        <taxon>Actinomycetota</taxon>
        <taxon>Actinomycetes</taxon>
        <taxon>Streptosporangiales</taxon>
        <taxon>Streptosporangiaceae</taxon>
        <taxon>Herbidospora</taxon>
    </lineage>
</organism>
<evidence type="ECO:0000313" key="2">
    <source>
        <dbReference type="Proteomes" id="UP000308705"/>
    </source>
</evidence>
<protein>
    <submittedName>
        <fullName evidence="1">Uncharacterized protein</fullName>
    </submittedName>
</protein>
<evidence type="ECO:0000313" key="1">
    <source>
        <dbReference type="EMBL" id="TKK90556.1"/>
    </source>
</evidence>
<dbReference type="Proteomes" id="UP000308705">
    <property type="component" value="Unassembled WGS sequence"/>
</dbReference>
<dbReference type="OrthoDB" id="4500247at2"/>
<reference evidence="1 2" key="1">
    <citation type="submission" date="2019-04" db="EMBL/GenBank/DDBJ databases">
        <title>Herbidospora sp. NEAU-GS14.nov., a novel actinomycete isolated from soil.</title>
        <authorList>
            <person name="Han L."/>
        </authorList>
    </citation>
    <scope>NUCLEOTIDE SEQUENCE [LARGE SCALE GENOMIC DNA]</scope>
    <source>
        <strain evidence="1 2">NEAU-GS14</strain>
    </source>
</reference>
<sequence>MLAIEQVLAVHFMPASLEDKEMQRRQNSEPQVWTGEQELVEAQGRLKALAARWSSGGMTNDLFFELAAGEEATIAQLRAESKRHTAKVEREAVRQVIDIDDFRRRWYLPEEQGGLPVSTKRAYLREAFRAIIVHSALKGGTVFNPDLLELVWSEG</sequence>
<comment type="caution">
    <text evidence="1">The sequence shown here is derived from an EMBL/GenBank/DDBJ whole genome shotgun (WGS) entry which is preliminary data.</text>
</comment>
<keyword evidence="2" id="KW-1185">Reference proteome</keyword>
<accession>A0A4U3MR05</accession>